<dbReference type="GO" id="GO:0015833">
    <property type="term" value="P:peptide transport"/>
    <property type="evidence" value="ECO:0007669"/>
    <property type="project" value="InterPro"/>
</dbReference>
<organism evidence="6 7">
    <name type="scientific">Actinophytocola xinjiangensis</name>
    <dbReference type="NCBI Taxonomy" id="485602"/>
    <lineage>
        <taxon>Bacteria</taxon>
        <taxon>Bacillati</taxon>
        <taxon>Actinomycetota</taxon>
        <taxon>Actinomycetes</taxon>
        <taxon>Pseudonocardiales</taxon>
        <taxon>Pseudonocardiaceae</taxon>
    </lineage>
</organism>
<dbReference type="PANTHER" id="PTHR43776:SF7">
    <property type="entry name" value="D,D-DIPEPTIDE TRANSPORT ATP-BINDING PROTEIN DDPF-RELATED"/>
    <property type="match status" value="1"/>
</dbReference>
<feature type="domain" description="ABC transporter" evidence="5">
    <location>
        <begin position="1"/>
        <end position="245"/>
    </location>
</feature>
<comment type="similarity">
    <text evidence="1">Belongs to the ABC transporter superfamily.</text>
</comment>
<keyword evidence="4" id="KW-0067">ATP-binding</keyword>
<sequence length="323" mass="34816">MELTDIRQVFRRGGKEVHAVNGVSLSVGAGETVAVIGESGSGKSTLGRIALGLITPSAGTVTFDGTALGSLSKAALRGIRSRMQVVFQEPYESLNPRIRVGDIVEEPLIIHRPGMSKAERRTKVMAMLERVGLSPEHAERYPRNLSGGQQQRIGIARAVITEPELVVLDEPTSSLDVSVRARVLDLLRDLQREHGNSYIFISHDLATVGLISDRVAVMYLGQIVEQGPTAEVLGNPKHPYTRALLSATLSTVVGEKREHVPLRGEIPNPSSAPVACVLSGRCPIEIDECSTGPVAPRRVADRHDVACLRVDRVDDLIAVGEPE</sequence>
<dbReference type="Proteomes" id="UP000185696">
    <property type="component" value="Unassembled WGS sequence"/>
</dbReference>
<dbReference type="InterPro" id="IPR003593">
    <property type="entry name" value="AAA+_ATPase"/>
</dbReference>
<keyword evidence="7" id="KW-1185">Reference proteome</keyword>
<keyword evidence="2" id="KW-0813">Transport</keyword>
<dbReference type="InterPro" id="IPR013563">
    <property type="entry name" value="Oligopep_ABC_C"/>
</dbReference>
<evidence type="ECO:0000313" key="7">
    <source>
        <dbReference type="Proteomes" id="UP000185696"/>
    </source>
</evidence>
<dbReference type="FunFam" id="3.40.50.300:FF:000016">
    <property type="entry name" value="Oligopeptide ABC transporter ATP-binding component"/>
    <property type="match status" value="1"/>
</dbReference>
<dbReference type="InterPro" id="IPR003439">
    <property type="entry name" value="ABC_transporter-like_ATP-bd"/>
</dbReference>
<dbReference type="SMART" id="SM00382">
    <property type="entry name" value="AAA"/>
    <property type="match status" value="1"/>
</dbReference>
<evidence type="ECO:0000256" key="1">
    <source>
        <dbReference type="ARBA" id="ARBA00005417"/>
    </source>
</evidence>
<gene>
    <name evidence="6" type="ORF">BLA60_15515</name>
</gene>
<protein>
    <recommendedName>
        <fullName evidence="5">ABC transporter domain-containing protein</fullName>
    </recommendedName>
</protein>
<dbReference type="NCBIfam" id="TIGR01727">
    <property type="entry name" value="oligo_HPY"/>
    <property type="match status" value="1"/>
</dbReference>
<dbReference type="PANTHER" id="PTHR43776">
    <property type="entry name" value="TRANSPORT ATP-BINDING PROTEIN"/>
    <property type="match status" value="1"/>
</dbReference>
<dbReference type="Pfam" id="PF00005">
    <property type="entry name" value="ABC_tran"/>
    <property type="match status" value="1"/>
</dbReference>
<dbReference type="EMBL" id="MSIF01000006">
    <property type="protein sequence ID" value="OLF10583.1"/>
    <property type="molecule type" value="Genomic_DNA"/>
</dbReference>
<dbReference type="GO" id="GO:0055085">
    <property type="term" value="P:transmembrane transport"/>
    <property type="evidence" value="ECO:0007669"/>
    <property type="project" value="UniProtKB-ARBA"/>
</dbReference>
<evidence type="ECO:0000313" key="6">
    <source>
        <dbReference type="EMBL" id="OLF10583.1"/>
    </source>
</evidence>
<dbReference type="OrthoDB" id="8481147at2"/>
<dbReference type="Gene3D" id="3.40.50.300">
    <property type="entry name" value="P-loop containing nucleotide triphosphate hydrolases"/>
    <property type="match status" value="1"/>
</dbReference>
<reference evidence="6 7" key="1">
    <citation type="submission" date="2016-12" db="EMBL/GenBank/DDBJ databases">
        <title>The draft genome sequence of Actinophytocola xinjiangensis.</title>
        <authorList>
            <person name="Wang W."/>
            <person name="Yuan L."/>
        </authorList>
    </citation>
    <scope>NUCLEOTIDE SEQUENCE [LARGE SCALE GENOMIC DNA]</scope>
    <source>
        <strain evidence="6 7">CGMCC 4.4663</strain>
    </source>
</reference>
<dbReference type="CDD" id="cd03257">
    <property type="entry name" value="ABC_NikE_OppD_transporters"/>
    <property type="match status" value="1"/>
</dbReference>
<dbReference type="Pfam" id="PF08352">
    <property type="entry name" value="oligo_HPY"/>
    <property type="match status" value="1"/>
</dbReference>
<accession>A0A7Z0WMU9</accession>
<dbReference type="PROSITE" id="PS00211">
    <property type="entry name" value="ABC_TRANSPORTER_1"/>
    <property type="match status" value="1"/>
</dbReference>
<evidence type="ECO:0000256" key="4">
    <source>
        <dbReference type="ARBA" id="ARBA00022840"/>
    </source>
</evidence>
<dbReference type="InterPro" id="IPR027417">
    <property type="entry name" value="P-loop_NTPase"/>
</dbReference>
<dbReference type="AlphaFoldDB" id="A0A7Z0WMU9"/>
<proteinExistence type="inferred from homology"/>
<dbReference type="InterPro" id="IPR017871">
    <property type="entry name" value="ABC_transporter-like_CS"/>
</dbReference>
<dbReference type="PROSITE" id="PS50893">
    <property type="entry name" value="ABC_TRANSPORTER_2"/>
    <property type="match status" value="1"/>
</dbReference>
<dbReference type="GO" id="GO:0016887">
    <property type="term" value="F:ATP hydrolysis activity"/>
    <property type="evidence" value="ECO:0007669"/>
    <property type="project" value="InterPro"/>
</dbReference>
<evidence type="ECO:0000259" key="5">
    <source>
        <dbReference type="PROSITE" id="PS50893"/>
    </source>
</evidence>
<dbReference type="SUPFAM" id="SSF52540">
    <property type="entry name" value="P-loop containing nucleoside triphosphate hydrolases"/>
    <property type="match status" value="1"/>
</dbReference>
<evidence type="ECO:0000256" key="3">
    <source>
        <dbReference type="ARBA" id="ARBA00022741"/>
    </source>
</evidence>
<dbReference type="GO" id="GO:0005524">
    <property type="term" value="F:ATP binding"/>
    <property type="evidence" value="ECO:0007669"/>
    <property type="project" value="UniProtKB-KW"/>
</dbReference>
<name>A0A7Z0WMU9_9PSEU</name>
<keyword evidence="3" id="KW-0547">Nucleotide-binding</keyword>
<comment type="caution">
    <text evidence="6">The sequence shown here is derived from an EMBL/GenBank/DDBJ whole genome shotgun (WGS) entry which is preliminary data.</text>
</comment>
<dbReference type="InterPro" id="IPR050319">
    <property type="entry name" value="ABC_transp_ATP-bind"/>
</dbReference>
<evidence type="ECO:0000256" key="2">
    <source>
        <dbReference type="ARBA" id="ARBA00022448"/>
    </source>
</evidence>